<name>A0AAD9FL70_PAPLA</name>
<keyword evidence="6" id="KW-1185">Reference proteome</keyword>
<dbReference type="InterPro" id="IPR036291">
    <property type="entry name" value="NAD(P)-bd_dom_sf"/>
</dbReference>
<dbReference type="GO" id="GO:0006508">
    <property type="term" value="P:proteolysis"/>
    <property type="evidence" value="ECO:0007669"/>
    <property type="project" value="InterPro"/>
</dbReference>
<dbReference type="SUPFAM" id="SSF51735">
    <property type="entry name" value="NAD(P)-binding Rossmann-fold domains"/>
    <property type="match status" value="1"/>
</dbReference>
<proteinExistence type="inferred from homology"/>
<dbReference type="CDD" id="cd05233">
    <property type="entry name" value="SDR_c"/>
    <property type="match status" value="1"/>
</dbReference>
<dbReference type="EMBL" id="JAODAN010000006">
    <property type="protein sequence ID" value="KAK1923380.1"/>
    <property type="molecule type" value="Genomic_DNA"/>
</dbReference>
<dbReference type="SMART" id="SM00822">
    <property type="entry name" value="PKS_KR"/>
    <property type="match status" value="1"/>
</dbReference>
<dbReference type="InterPro" id="IPR052178">
    <property type="entry name" value="Sec_Metab_Biosynth_SDR"/>
</dbReference>
<evidence type="ECO:0000256" key="1">
    <source>
        <dbReference type="ARBA" id="ARBA00006484"/>
    </source>
</evidence>
<keyword evidence="3" id="KW-0560">Oxidoreductase</keyword>
<evidence type="ECO:0000256" key="2">
    <source>
        <dbReference type="ARBA" id="ARBA00022857"/>
    </source>
</evidence>
<dbReference type="Pfam" id="PF00326">
    <property type="entry name" value="Peptidase_S9"/>
    <property type="match status" value="1"/>
</dbReference>
<dbReference type="PRINTS" id="PR00081">
    <property type="entry name" value="GDHRDH"/>
</dbReference>
<comment type="caution">
    <text evidence="5">The sequence shown here is derived from an EMBL/GenBank/DDBJ whole genome shotgun (WGS) entry which is preliminary data.</text>
</comment>
<dbReference type="InterPro" id="IPR057326">
    <property type="entry name" value="KR_dom"/>
</dbReference>
<reference evidence="5" key="1">
    <citation type="submission" date="2023-02" db="EMBL/GenBank/DDBJ databases">
        <title>Identification and recombinant expression of a fungal hydrolase from Papiliotrema laurentii that hydrolyzes apple cutin and clears colloidal polyester polyurethane.</title>
        <authorList>
            <consortium name="DOE Joint Genome Institute"/>
            <person name="Roman V.A."/>
            <person name="Bojanowski C."/>
            <person name="Crable B.R."/>
            <person name="Wagner D.N."/>
            <person name="Hung C.S."/>
            <person name="Nadeau L.J."/>
            <person name="Schratz L."/>
            <person name="Haridas S."/>
            <person name="Pangilinan J."/>
            <person name="Lipzen A."/>
            <person name="Na H."/>
            <person name="Yan M."/>
            <person name="Ng V."/>
            <person name="Grigoriev I.V."/>
            <person name="Spatafora J.W."/>
            <person name="Barlow D."/>
            <person name="Biffinger J."/>
            <person name="Kelley-Loughnane N."/>
            <person name="Varaljay V.A."/>
            <person name="Crookes-Goodson W.J."/>
        </authorList>
    </citation>
    <scope>NUCLEOTIDE SEQUENCE</scope>
    <source>
        <strain evidence="5">5307AH</strain>
    </source>
</reference>
<dbReference type="Gene3D" id="3.40.50.720">
    <property type="entry name" value="NAD(P)-binding Rossmann-like Domain"/>
    <property type="match status" value="1"/>
</dbReference>
<comment type="similarity">
    <text evidence="1">Belongs to the short-chain dehydrogenases/reductases (SDR) family.</text>
</comment>
<dbReference type="GO" id="GO:0008236">
    <property type="term" value="F:serine-type peptidase activity"/>
    <property type="evidence" value="ECO:0007669"/>
    <property type="project" value="InterPro"/>
</dbReference>
<feature type="domain" description="Ketoreductase" evidence="4">
    <location>
        <begin position="15"/>
        <end position="225"/>
    </location>
</feature>
<evidence type="ECO:0000313" key="5">
    <source>
        <dbReference type="EMBL" id="KAK1923380.1"/>
    </source>
</evidence>
<evidence type="ECO:0000313" key="6">
    <source>
        <dbReference type="Proteomes" id="UP001182556"/>
    </source>
</evidence>
<sequence length="880" mass="96405">MSSFEVRSLFAVKGKHVLITGAGTGLGLYMAKGFAANGAILYLVGRREEKLQEAKRAIQQVQTEGTEIHLIPADASDREAVKAFVSNLTRLDVLINNAGVVFPDPPSTHLTPVTELQASLLASPEEAWSKSFQVNVEASFYLAASVLHLLAQAPDAGRIINISSIGSVMSDPSTHQPAYQASKAAVNHLTRILASKFRDTGVRVNAIAPGYFPSQMNNPNNPKSNLARAVVRALPRQYPVKAEEPASTLTTGGSFVSAPQLDAWALNPAGDAAVYRTCRRETDGDTTETLICELNLLAINAQYTIPPVPAGKANPDEVYTFLSDDRFVISRPESLGYSLYEHAINYTAAPGVYPPSIRASKLLGRHLSHTRPTKLVWADESGLLAVRLAEPASTVIFHRLSDDGLSPTDGTLVLVQDLTISDIITDGRVYALVGIDHKSTVPTQLYVLDPCTETIQQVSDHPNGLLSSPTFAPNGSIAWLHRPGPSEYNNLWASKVDLKAAHQIPLDWDLHPETVIFSKDGSALNLLARSGDETSFWHIWSPGEADMSSNTPIRIPSDATVHEAVHIGVTPLNHSHMIGLKSSAYDTPELWVISHSPYDDPAENYEQIRLTWIGNDTRRDNRPCIETRDVMTVNEMKGTIHSKVYYPQSSPLEDLPLLVLIEGEGWRDEWRVDLKPAALAAENVAVMTVNPTGSLGYGSSFSYARRREWGNQAIRDILRSTHEAIETLQLDPSQVFLCGLGAFGGWAVHELQARGSHPFKGFVSQNGVVSPRWWRFENEDPTAVEAEFGPLAYGVESPYHLWDTERQGGWSTPQLILTGSNPKPSWLRTPFSIASMESGPAHSRAAKAILQDRGTSNRVVESDDPDVWLRAIVQFARRMS</sequence>
<accession>A0AAD9FL70</accession>
<dbReference type="GO" id="GO:0016491">
    <property type="term" value="F:oxidoreductase activity"/>
    <property type="evidence" value="ECO:0007669"/>
    <property type="project" value="UniProtKB-KW"/>
</dbReference>
<dbReference type="InterPro" id="IPR029058">
    <property type="entry name" value="AB_hydrolase_fold"/>
</dbReference>
<organism evidence="5 6">
    <name type="scientific">Papiliotrema laurentii</name>
    <name type="common">Cryptococcus laurentii</name>
    <dbReference type="NCBI Taxonomy" id="5418"/>
    <lineage>
        <taxon>Eukaryota</taxon>
        <taxon>Fungi</taxon>
        <taxon>Dikarya</taxon>
        <taxon>Basidiomycota</taxon>
        <taxon>Agaricomycotina</taxon>
        <taxon>Tremellomycetes</taxon>
        <taxon>Tremellales</taxon>
        <taxon>Rhynchogastremaceae</taxon>
        <taxon>Papiliotrema</taxon>
    </lineage>
</organism>
<protein>
    <recommendedName>
        <fullName evidence="4">Ketoreductase domain-containing protein</fullName>
    </recommendedName>
</protein>
<gene>
    <name evidence="5" type="ORF">DB88DRAFT_510939</name>
</gene>
<dbReference type="PRINTS" id="PR00080">
    <property type="entry name" value="SDRFAMILY"/>
</dbReference>
<dbReference type="Proteomes" id="UP001182556">
    <property type="component" value="Unassembled WGS sequence"/>
</dbReference>
<dbReference type="InterPro" id="IPR001375">
    <property type="entry name" value="Peptidase_S9_cat"/>
</dbReference>
<dbReference type="AlphaFoldDB" id="A0AAD9FL70"/>
<evidence type="ECO:0000259" key="4">
    <source>
        <dbReference type="SMART" id="SM00822"/>
    </source>
</evidence>
<keyword evidence="2" id="KW-0521">NADP</keyword>
<dbReference type="PANTHER" id="PTHR43618:SF4">
    <property type="entry name" value="SHORT CHAIN DEHYDROGENASE_REDUCTASE FAMILY (AFU_ORTHOLOGUE AFUA_7G04540)"/>
    <property type="match status" value="1"/>
</dbReference>
<dbReference type="PANTHER" id="PTHR43618">
    <property type="entry name" value="7-ALPHA-HYDROXYSTEROID DEHYDROGENASE"/>
    <property type="match status" value="1"/>
</dbReference>
<evidence type="ECO:0000256" key="3">
    <source>
        <dbReference type="ARBA" id="ARBA00023002"/>
    </source>
</evidence>
<dbReference type="SUPFAM" id="SSF53474">
    <property type="entry name" value="alpha/beta-Hydrolases"/>
    <property type="match status" value="1"/>
</dbReference>
<dbReference type="SUPFAM" id="SSF69304">
    <property type="entry name" value="Tricorn protease N-terminal domain"/>
    <property type="match status" value="1"/>
</dbReference>
<dbReference type="InterPro" id="IPR002347">
    <property type="entry name" value="SDR_fam"/>
</dbReference>
<dbReference type="Gene3D" id="3.40.50.1820">
    <property type="entry name" value="alpha/beta hydrolase"/>
    <property type="match status" value="1"/>
</dbReference>
<dbReference type="Pfam" id="PF00106">
    <property type="entry name" value="adh_short"/>
    <property type="match status" value="1"/>
</dbReference>